<evidence type="ECO:0000256" key="4">
    <source>
        <dbReference type="ARBA" id="ARBA00022801"/>
    </source>
</evidence>
<organism evidence="11 12">
    <name type="scientific">Mycena alexandri</name>
    <dbReference type="NCBI Taxonomy" id="1745969"/>
    <lineage>
        <taxon>Eukaryota</taxon>
        <taxon>Fungi</taxon>
        <taxon>Dikarya</taxon>
        <taxon>Basidiomycota</taxon>
        <taxon>Agaricomycotina</taxon>
        <taxon>Agaricomycetes</taxon>
        <taxon>Agaricomycetidae</taxon>
        <taxon>Agaricales</taxon>
        <taxon>Marasmiineae</taxon>
        <taxon>Mycenaceae</taxon>
        <taxon>Mycena</taxon>
    </lineage>
</organism>
<protein>
    <submittedName>
        <fullName evidence="11">Family S53 protease</fullName>
    </submittedName>
</protein>
<dbReference type="InterPro" id="IPR050819">
    <property type="entry name" value="Tripeptidyl-peptidase_I"/>
</dbReference>
<keyword evidence="7" id="KW-0865">Zymogen</keyword>
<evidence type="ECO:0000313" key="12">
    <source>
        <dbReference type="Proteomes" id="UP001218188"/>
    </source>
</evidence>
<dbReference type="Pfam" id="PF09286">
    <property type="entry name" value="Pro-kuma_activ"/>
    <property type="match status" value="1"/>
</dbReference>
<dbReference type="EMBL" id="JARJCM010000191">
    <property type="protein sequence ID" value="KAJ7023238.1"/>
    <property type="molecule type" value="Genomic_DNA"/>
</dbReference>
<evidence type="ECO:0000256" key="5">
    <source>
        <dbReference type="ARBA" id="ARBA00022825"/>
    </source>
</evidence>
<sequence>MLKALGLLLLVGAARGEFTVLERRDSPPSGFSRVGPSPPDTVLTLRLALTQNDISGLQERVYDVSTPGNSRYGQYLSKEEAESFVAPSEDTLNEVNSWLKTNNLTSSPMTAAGDWIAVSLTVSQANALLAADFSTFQNADINQTVHRTLSYSVPTTLKARINTVYPTVTFPAAKPPSTTNTKTSTIPRRSLPTTSISSDCLGNWTPACIQELYGIPSTPATSTANTFGVSGFYNEFADISDLTAFLKTFRPDIDPNTTFSLISVDNGINNQLPAGVGITADINTQYAVGLATGVPVAFISTGTGSTGTIDVFSGLLDQSNYLLSLPQPPQTVVQGYSVFETDMPPQLAESICNSYAQLAARGVSYIVSTGDYGASNPMGGIGCTPWAVPFPSSCPFVTAVGGTEFNADESAESAVNISTAQFASGGGFSNLFNRPRYQDAVVSAYLKTIGATSMSPFNISGRAVPDISAMATGSPIVLQGLLSQGWEGTLFSATIFASMISLLTSERIAAGKPGLGFLNPLIYQNPTAFTDIPTGSNPGCTLTNAFNGTVGWDPVTGFGSPIYSKLRELSNKF</sequence>
<evidence type="ECO:0000259" key="10">
    <source>
        <dbReference type="PROSITE" id="PS51695"/>
    </source>
</evidence>
<dbReference type="GO" id="GO:0046872">
    <property type="term" value="F:metal ion binding"/>
    <property type="evidence" value="ECO:0007669"/>
    <property type="project" value="UniProtKB-UniRule"/>
</dbReference>
<dbReference type="CDD" id="cd11377">
    <property type="entry name" value="Pro-peptidase_S53"/>
    <property type="match status" value="1"/>
</dbReference>
<feature type="binding site" evidence="8">
    <location>
        <position position="553"/>
    </location>
    <ligand>
        <name>Ca(2+)</name>
        <dbReference type="ChEBI" id="CHEBI:29108"/>
    </ligand>
</feature>
<comment type="cofactor">
    <cofactor evidence="8">
        <name>Ca(2+)</name>
        <dbReference type="ChEBI" id="CHEBI:29108"/>
    </cofactor>
    <text evidence="8">Binds 1 Ca(2+) ion per subunit.</text>
</comment>
<dbReference type="Proteomes" id="UP001218188">
    <property type="component" value="Unassembled WGS sequence"/>
</dbReference>
<keyword evidence="2 11" id="KW-0645">Protease</keyword>
<dbReference type="SMART" id="SM00944">
    <property type="entry name" value="Pro-kuma_activ"/>
    <property type="match status" value="1"/>
</dbReference>
<evidence type="ECO:0000256" key="6">
    <source>
        <dbReference type="ARBA" id="ARBA00022837"/>
    </source>
</evidence>
<accession>A0AAD6SA73</accession>
<comment type="caution">
    <text evidence="11">The sequence shown here is derived from an EMBL/GenBank/DDBJ whole genome shotgun (WGS) entry which is preliminary data.</text>
</comment>
<evidence type="ECO:0000256" key="2">
    <source>
        <dbReference type="ARBA" id="ARBA00022670"/>
    </source>
</evidence>
<keyword evidence="5" id="KW-0720">Serine protease</keyword>
<dbReference type="GO" id="GO:0006508">
    <property type="term" value="P:proteolysis"/>
    <property type="evidence" value="ECO:0007669"/>
    <property type="project" value="UniProtKB-KW"/>
</dbReference>
<evidence type="ECO:0000313" key="11">
    <source>
        <dbReference type="EMBL" id="KAJ7023238.1"/>
    </source>
</evidence>
<dbReference type="GO" id="GO:0008240">
    <property type="term" value="F:tripeptidyl-peptidase activity"/>
    <property type="evidence" value="ECO:0007669"/>
    <property type="project" value="TreeGrafter"/>
</dbReference>
<feature type="binding site" evidence="8">
    <location>
        <position position="551"/>
    </location>
    <ligand>
        <name>Ca(2+)</name>
        <dbReference type="ChEBI" id="CHEBI:29108"/>
    </ligand>
</feature>
<keyword evidence="3 8" id="KW-0479">Metal-binding</keyword>
<gene>
    <name evidence="11" type="ORF">C8F04DRAFT_1048136</name>
</gene>
<evidence type="ECO:0000256" key="9">
    <source>
        <dbReference type="SAM" id="SignalP"/>
    </source>
</evidence>
<evidence type="ECO:0000256" key="8">
    <source>
        <dbReference type="PROSITE-ProRule" id="PRU01032"/>
    </source>
</evidence>
<evidence type="ECO:0000256" key="1">
    <source>
        <dbReference type="ARBA" id="ARBA00004239"/>
    </source>
</evidence>
<keyword evidence="9" id="KW-0732">Signal</keyword>
<comment type="subcellular location">
    <subcellularLocation>
        <location evidence="1">Secreted</location>
        <location evidence="1">Extracellular space</location>
    </subcellularLocation>
</comment>
<dbReference type="AlphaFoldDB" id="A0AAD6SA73"/>
<dbReference type="GO" id="GO:0004252">
    <property type="term" value="F:serine-type endopeptidase activity"/>
    <property type="evidence" value="ECO:0007669"/>
    <property type="project" value="InterPro"/>
</dbReference>
<evidence type="ECO:0000256" key="3">
    <source>
        <dbReference type="ARBA" id="ARBA00022723"/>
    </source>
</evidence>
<feature type="binding site" evidence="8">
    <location>
        <position position="532"/>
    </location>
    <ligand>
        <name>Ca(2+)</name>
        <dbReference type="ChEBI" id="CHEBI:29108"/>
    </ligand>
</feature>
<dbReference type="PANTHER" id="PTHR14218">
    <property type="entry name" value="PROTEASE S8 TRIPEPTIDYL PEPTIDASE I CLN2"/>
    <property type="match status" value="1"/>
</dbReference>
<dbReference type="CDD" id="cd04056">
    <property type="entry name" value="Peptidases_S53"/>
    <property type="match status" value="1"/>
</dbReference>
<feature type="signal peptide" evidence="9">
    <location>
        <begin position="1"/>
        <end position="16"/>
    </location>
</feature>
<dbReference type="SUPFAM" id="SSF52743">
    <property type="entry name" value="Subtilisin-like"/>
    <property type="match status" value="1"/>
</dbReference>
<feature type="binding site" evidence="8">
    <location>
        <position position="531"/>
    </location>
    <ligand>
        <name>Ca(2+)</name>
        <dbReference type="ChEBI" id="CHEBI:29108"/>
    </ligand>
</feature>
<dbReference type="PANTHER" id="PTHR14218:SF15">
    <property type="entry name" value="TRIPEPTIDYL-PEPTIDASE 1"/>
    <property type="match status" value="1"/>
</dbReference>
<dbReference type="InterPro" id="IPR036852">
    <property type="entry name" value="Peptidase_S8/S53_dom_sf"/>
</dbReference>
<feature type="chain" id="PRO_5041992585" evidence="9">
    <location>
        <begin position="17"/>
        <end position="573"/>
    </location>
</feature>
<dbReference type="PROSITE" id="PS51695">
    <property type="entry name" value="SEDOLISIN"/>
    <property type="match status" value="1"/>
</dbReference>
<dbReference type="Gene3D" id="3.40.50.200">
    <property type="entry name" value="Peptidase S8/S53 domain"/>
    <property type="match status" value="1"/>
</dbReference>
<keyword evidence="4" id="KW-0378">Hydrolase</keyword>
<dbReference type="SUPFAM" id="SSF54897">
    <property type="entry name" value="Protease propeptides/inhibitors"/>
    <property type="match status" value="1"/>
</dbReference>
<dbReference type="InterPro" id="IPR015366">
    <property type="entry name" value="S53_propep"/>
</dbReference>
<comment type="caution">
    <text evidence="8">Lacks conserved residue(s) required for the propagation of feature annotation.</text>
</comment>
<keyword evidence="12" id="KW-1185">Reference proteome</keyword>
<evidence type="ECO:0000256" key="7">
    <source>
        <dbReference type="ARBA" id="ARBA00023145"/>
    </source>
</evidence>
<keyword evidence="6 8" id="KW-0106">Calcium</keyword>
<name>A0AAD6SA73_9AGAR</name>
<dbReference type="GO" id="GO:0005576">
    <property type="term" value="C:extracellular region"/>
    <property type="evidence" value="ECO:0007669"/>
    <property type="project" value="UniProtKB-SubCell"/>
</dbReference>
<proteinExistence type="predicted"/>
<dbReference type="InterPro" id="IPR030400">
    <property type="entry name" value="Sedolisin_dom"/>
</dbReference>
<reference evidence="11" key="1">
    <citation type="submission" date="2023-03" db="EMBL/GenBank/DDBJ databases">
        <title>Massive genome expansion in bonnet fungi (Mycena s.s.) driven by repeated elements and novel gene families across ecological guilds.</title>
        <authorList>
            <consortium name="Lawrence Berkeley National Laboratory"/>
            <person name="Harder C.B."/>
            <person name="Miyauchi S."/>
            <person name="Viragh M."/>
            <person name="Kuo A."/>
            <person name="Thoen E."/>
            <person name="Andreopoulos B."/>
            <person name="Lu D."/>
            <person name="Skrede I."/>
            <person name="Drula E."/>
            <person name="Henrissat B."/>
            <person name="Morin E."/>
            <person name="Kohler A."/>
            <person name="Barry K."/>
            <person name="LaButti K."/>
            <person name="Morin E."/>
            <person name="Salamov A."/>
            <person name="Lipzen A."/>
            <person name="Mereny Z."/>
            <person name="Hegedus B."/>
            <person name="Baldrian P."/>
            <person name="Stursova M."/>
            <person name="Weitz H."/>
            <person name="Taylor A."/>
            <person name="Grigoriev I.V."/>
            <person name="Nagy L.G."/>
            <person name="Martin F."/>
            <person name="Kauserud H."/>
        </authorList>
    </citation>
    <scope>NUCLEOTIDE SEQUENCE</scope>
    <source>
        <strain evidence="11">CBHHK200</strain>
    </source>
</reference>
<feature type="domain" description="Peptidase S53" evidence="10">
    <location>
        <begin position="203"/>
        <end position="573"/>
    </location>
</feature>